<evidence type="ECO:0000313" key="5">
    <source>
        <dbReference type="Proteomes" id="UP001597302"/>
    </source>
</evidence>
<evidence type="ECO:0000256" key="1">
    <source>
        <dbReference type="ARBA" id="ARBA00009013"/>
    </source>
</evidence>
<protein>
    <recommendedName>
        <fullName evidence="2">Anti-sigma factor antagonist</fullName>
    </recommendedName>
</protein>
<organism evidence="4 5">
    <name type="scientific">Paracoccus nototheniae</name>
    <dbReference type="NCBI Taxonomy" id="2489002"/>
    <lineage>
        <taxon>Bacteria</taxon>
        <taxon>Pseudomonadati</taxon>
        <taxon>Pseudomonadota</taxon>
        <taxon>Alphaproteobacteria</taxon>
        <taxon>Rhodobacterales</taxon>
        <taxon>Paracoccaceae</taxon>
        <taxon>Paracoccus</taxon>
    </lineage>
</organism>
<comment type="caution">
    <text evidence="4">The sequence shown here is derived from an EMBL/GenBank/DDBJ whole genome shotgun (WGS) entry which is preliminary data.</text>
</comment>
<evidence type="ECO:0000259" key="3">
    <source>
        <dbReference type="PROSITE" id="PS50801"/>
    </source>
</evidence>
<dbReference type="EMBL" id="JBHTOQ010000003">
    <property type="protein sequence ID" value="MFD1480106.1"/>
    <property type="molecule type" value="Genomic_DNA"/>
</dbReference>
<evidence type="ECO:0000313" key="4">
    <source>
        <dbReference type="EMBL" id="MFD1480106.1"/>
    </source>
</evidence>
<evidence type="ECO:0000256" key="2">
    <source>
        <dbReference type="RuleBase" id="RU003749"/>
    </source>
</evidence>
<dbReference type="Pfam" id="PF01740">
    <property type="entry name" value="STAS"/>
    <property type="match status" value="1"/>
</dbReference>
<dbReference type="InterPro" id="IPR003658">
    <property type="entry name" value="Anti-sigma_ant"/>
</dbReference>
<dbReference type="RefSeq" id="WP_242679625.1">
    <property type="nucleotide sequence ID" value="NZ_CBCSAJ010000029.1"/>
</dbReference>
<dbReference type="PROSITE" id="PS50801">
    <property type="entry name" value="STAS"/>
    <property type="match status" value="1"/>
</dbReference>
<feature type="domain" description="STAS" evidence="3">
    <location>
        <begin position="26"/>
        <end position="115"/>
    </location>
</feature>
<dbReference type="NCBIfam" id="TIGR00377">
    <property type="entry name" value="ant_ant_sig"/>
    <property type="match status" value="1"/>
</dbReference>
<dbReference type="Gene3D" id="3.30.750.24">
    <property type="entry name" value="STAS domain"/>
    <property type="match status" value="1"/>
</dbReference>
<dbReference type="SUPFAM" id="SSF52091">
    <property type="entry name" value="SpoIIaa-like"/>
    <property type="match status" value="1"/>
</dbReference>
<name>A0ABW4DTA6_9RHOB</name>
<dbReference type="CDD" id="cd07043">
    <property type="entry name" value="STAS_anti-anti-sigma_factors"/>
    <property type="match status" value="1"/>
</dbReference>
<dbReference type="PANTHER" id="PTHR33495">
    <property type="entry name" value="ANTI-SIGMA FACTOR ANTAGONIST TM_1081-RELATED-RELATED"/>
    <property type="match status" value="1"/>
</dbReference>
<keyword evidence="5" id="KW-1185">Reference proteome</keyword>
<accession>A0ABW4DTA6</accession>
<dbReference type="InterPro" id="IPR002645">
    <property type="entry name" value="STAS_dom"/>
</dbReference>
<gene>
    <name evidence="4" type="ORF">ACFQ5P_02230</name>
</gene>
<sequence>MKGPLMQFIVEDSDTHLHIRVMEPRIDAAVATMFKDKLRDIVAPCGKSVCLDMAAVDFMDSSGLGAMISVRKSLPGNLAIVLQALTPNVERVFRLTRMDSVFDLQPQPARKEPDA</sequence>
<proteinExistence type="inferred from homology"/>
<comment type="similarity">
    <text evidence="1 2">Belongs to the anti-sigma-factor antagonist family.</text>
</comment>
<dbReference type="Proteomes" id="UP001597302">
    <property type="component" value="Unassembled WGS sequence"/>
</dbReference>
<dbReference type="InterPro" id="IPR036513">
    <property type="entry name" value="STAS_dom_sf"/>
</dbReference>
<reference evidence="5" key="1">
    <citation type="journal article" date="2019" name="Int. J. Syst. Evol. Microbiol.">
        <title>The Global Catalogue of Microorganisms (GCM) 10K type strain sequencing project: providing services to taxonomists for standard genome sequencing and annotation.</title>
        <authorList>
            <consortium name="The Broad Institute Genomics Platform"/>
            <consortium name="The Broad Institute Genome Sequencing Center for Infectious Disease"/>
            <person name="Wu L."/>
            <person name="Ma J."/>
        </authorList>
    </citation>
    <scope>NUCLEOTIDE SEQUENCE [LARGE SCALE GENOMIC DNA]</scope>
    <source>
        <strain evidence="5">CCM 8875</strain>
    </source>
</reference>
<dbReference type="PANTHER" id="PTHR33495:SF2">
    <property type="entry name" value="ANTI-SIGMA FACTOR ANTAGONIST TM_1081-RELATED"/>
    <property type="match status" value="1"/>
</dbReference>